<dbReference type="SUPFAM" id="SSF53383">
    <property type="entry name" value="PLP-dependent transferases"/>
    <property type="match status" value="1"/>
</dbReference>
<protein>
    <submittedName>
        <fullName evidence="7">Pyridoxal phosphate-dependent aminotransferase</fullName>
    </submittedName>
</protein>
<dbReference type="InterPro" id="IPR004839">
    <property type="entry name" value="Aminotransferase_I/II_large"/>
</dbReference>
<accession>A0ABV6HJG6</accession>
<keyword evidence="3 7" id="KW-0032">Aminotransferase</keyword>
<dbReference type="CDD" id="cd00609">
    <property type="entry name" value="AAT_like"/>
    <property type="match status" value="1"/>
</dbReference>
<dbReference type="Proteomes" id="UP001589774">
    <property type="component" value="Unassembled WGS sequence"/>
</dbReference>
<evidence type="ECO:0000313" key="8">
    <source>
        <dbReference type="Proteomes" id="UP001589774"/>
    </source>
</evidence>
<keyword evidence="4" id="KW-0808">Transferase</keyword>
<feature type="domain" description="Aminotransferase class I/classII large" evidence="6">
    <location>
        <begin position="32"/>
        <end position="346"/>
    </location>
</feature>
<organism evidence="7 8">
    <name type="scientific">Olivibacter oleidegradans</name>
    <dbReference type="NCBI Taxonomy" id="760123"/>
    <lineage>
        <taxon>Bacteria</taxon>
        <taxon>Pseudomonadati</taxon>
        <taxon>Bacteroidota</taxon>
        <taxon>Sphingobacteriia</taxon>
        <taxon>Sphingobacteriales</taxon>
        <taxon>Sphingobacteriaceae</taxon>
        <taxon>Olivibacter</taxon>
    </lineage>
</organism>
<evidence type="ECO:0000256" key="2">
    <source>
        <dbReference type="ARBA" id="ARBA00007441"/>
    </source>
</evidence>
<comment type="cofactor">
    <cofactor evidence="1">
        <name>pyridoxal 5'-phosphate</name>
        <dbReference type="ChEBI" id="CHEBI:597326"/>
    </cofactor>
</comment>
<dbReference type="NCBIfam" id="NF005744">
    <property type="entry name" value="PRK07568.1"/>
    <property type="match status" value="1"/>
</dbReference>
<keyword evidence="5" id="KW-0663">Pyridoxal phosphate</keyword>
<dbReference type="Gene3D" id="3.90.1150.10">
    <property type="entry name" value="Aspartate Aminotransferase, domain 1"/>
    <property type="match status" value="1"/>
</dbReference>
<evidence type="ECO:0000259" key="6">
    <source>
        <dbReference type="Pfam" id="PF00155"/>
    </source>
</evidence>
<dbReference type="PANTHER" id="PTHR46383">
    <property type="entry name" value="ASPARTATE AMINOTRANSFERASE"/>
    <property type="match status" value="1"/>
</dbReference>
<evidence type="ECO:0000313" key="7">
    <source>
        <dbReference type="EMBL" id="MFC0319039.1"/>
    </source>
</evidence>
<dbReference type="Pfam" id="PF00155">
    <property type="entry name" value="Aminotran_1_2"/>
    <property type="match status" value="1"/>
</dbReference>
<dbReference type="RefSeq" id="WP_149105646.1">
    <property type="nucleotide sequence ID" value="NZ_JBHLWO010000002.1"/>
</dbReference>
<name>A0ABV6HJG6_9SPHI</name>
<dbReference type="EMBL" id="JBHLWO010000002">
    <property type="protein sequence ID" value="MFC0319039.1"/>
    <property type="molecule type" value="Genomic_DNA"/>
</dbReference>
<evidence type="ECO:0000256" key="5">
    <source>
        <dbReference type="ARBA" id="ARBA00022898"/>
    </source>
</evidence>
<comment type="similarity">
    <text evidence="2">Belongs to the class-I pyridoxal-phosphate-dependent aminotransferase family.</text>
</comment>
<evidence type="ECO:0000256" key="4">
    <source>
        <dbReference type="ARBA" id="ARBA00022679"/>
    </source>
</evidence>
<dbReference type="InterPro" id="IPR050596">
    <property type="entry name" value="AspAT/PAT-like"/>
</dbReference>
<keyword evidence="8" id="KW-1185">Reference proteome</keyword>
<dbReference type="InterPro" id="IPR015421">
    <property type="entry name" value="PyrdxlP-dep_Trfase_major"/>
</dbReference>
<dbReference type="GO" id="GO:0008483">
    <property type="term" value="F:transaminase activity"/>
    <property type="evidence" value="ECO:0007669"/>
    <property type="project" value="UniProtKB-KW"/>
</dbReference>
<sequence length="399" mass="44305">MPTISNKGKRMPASPIRKLTPYADEAKKMGKKVFHLNIGQPDIETPETMLNAVKNIDFKVWAYTPSQGNASYREKLSTYYNNIGYNISADNILVTTGGSEAITIAMESCFDPGDEVIIPEPFYANYNGFACMAGVEVKPIPSSIDDGFALPNIAEFEKLIGPKTKGVIICNPNNPTGYLYSQEEMEALKGLCLKHDLYLFSDEAYREFCYDGNTFISPMHMEGLENHVVVFDTVSKRYSACGARLGCLITKNREILEAGLKFAQARLSPPAVAQIAGEAAIDTPQSYFDNVISEYTKRRNLLVEELNKIPGVYCPTPGGAFYVVAKLPIDNADKFCQWMLEEFDYNNQTVMMAPATGFYSDTRLGEQQVRLAYVLCLEDLASAISCIEKGLENYPGRTQ</sequence>
<proteinExistence type="inferred from homology"/>
<dbReference type="InterPro" id="IPR015422">
    <property type="entry name" value="PyrdxlP-dep_Trfase_small"/>
</dbReference>
<reference evidence="7 8" key="1">
    <citation type="submission" date="2024-09" db="EMBL/GenBank/DDBJ databases">
        <authorList>
            <person name="Sun Q."/>
            <person name="Mori K."/>
        </authorList>
    </citation>
    <scope>NUCLEOTIDE SEQUENCE [LARGE SCALE GENOMIC DNA]</scope>
    <source>
        <strain evidence="7 8">CCM 7765</strain>
    </source>
</reference>
<comment type="caution">
    <text evidence="7">The sequence shown here is derived from an EMBL/GenBank/DDBJ whole genome shotgun (WGS) entry which is preliminary data.</text>
</comment>
<dbReference type="InterPro" id="IPR015424">
    <property type="entry name" value="PyrdxlP-dep_Trfase"/>
</dbReference>
<evidence type="ECO:0000256" key="1">
    <source>
        <dbReference type="ARBA" id="ARBA00001933"/>
    </source>
</evidence>
<dbReference type="Gene3D" id="3.40.640.10">
    <property type="entry name" value="Type I PLP-dependent aspartate aminotransferase-like (Major domain)"/>
    <property type="match status" value="1"/>
</dbReference>
<gene>
    <name evidence="7" type="ORF">ACFFI0_12015</name>
</gene>
<evidence type="ECO:0000256" key="3">
    <source>
        <dbReference type="ARBA" id="ARBA00022576"/>
    </source>
</evidence>